<feature type="domain" description="EAL" evidence="2">
    <location>
        <begin position="404"/>
        <end position="650"/>
    </location>
</feature>
<keyword evidence="1" id="KW-0472">Membrane</keyword>
<dbReference type="SUPFAM" id="SSF141868">
    <property type="entry name" value="EAL domain-like"/>
    <property type="match status" value="1"/>
</dbReference>
<dbReference type="PANTHER" id="PTHR33121">
    <property type="entry name" value="CYCLIC DI-GMP PHOSPHODIESTERASE PDEF"/>
    <property type="match status" value="1"/>
</dbReference>
<name>A0ABT1MYN9_9GAMM</name>
<dbReference type="Proteomes" id="UP001524460">
    <property type="component" value="Unassembled WGS sequence"/>
</dbReference>
<dbReference type="InterPro" id="IPR035919">
    <property type="entry name" value="EAL_sf"/>
</dbReference>
<evidence type="ECO:0000259" key="3">
    <source>
        <dbReference type="PROSITE" id="PS50887"/>
    </source>
</evidence>
<evidence type="ECO:0000256" key="1">
    <source>
        <dbReference type="SAM" id="Phobius"/>
    </source>
</evidence>
<reference evidence="4 5" key="1">
    <citation type="submission" date="2022-07" db="EMBL/GenBank/DDBJ databases">
        <title>Photobacterium pectinilyticum sp. nov., a marine bacterium isolated from surface seawater of Qingdao offshore.</title>
        <authorList>
            <person name="Wang X."/>
        </authorList>
    </citation>
    <scope>NUCLEOTIDE SEQUENCE [LARGE SCALE GENOMIC DNA]</scope>
    <source>
        <strain evidence="4 5">ZSDE20</strain>
    </source>
</reference>
<dbReference type="SUPFAM" id="SSF55073">
    <property type="entry name" value="Nucleotide cyclase"/>
    <property type="match status" value="1"/>
</dbReference>
<dbReference type="CDD" id="cd01948">
    <property type="entry name" value="EAL"/>
    <property type="match status" value="1"/>
</dbReference>
<dbReference type="InterPro" id="IPR001633">
    <property type="entry name" value="EAL_dom"/>
</dbReference>
<feature type="domain" description="GGDEF" evidence="3">
    <location>
        <begin position="263"/>
        <end position="395"/>
    </location>
</feature>
<dbReference type="InterPro" id="IPR043128">
    <property type="entry name" value="Rev_trsase/Diguanyl_cyclase"/>
</dbReference>
<accession>A0ABT1MYN9</accession>
<keyword evidence="1" id="KW-1133">Transmembrane helix</keyword>
<dbReference type="Gene3D" id="3.20.20.450">
    <property type="entry name" value="EAL domain"/>
    <property type="match status" value="1"/>
</dbReference>
<sequence length="650" mass="73722">MNLFRYTFSWVASTFTTLLLCFVALHSLSIRGALIEQAQQQLQLSTSYFEQRLGLLDIQDNHIQANYTMLLDQVGQIAPQVQSHVQVLASNQHFSSPALSQSTQITPQPTRLWPTISSQRILFGSSEEAIRFTAEVPIDKITASFWLRLLPGVVIGTGIYLLILLLLFVLLKRKLQPLTQLALQSSTIGHNSLSIPPGTLNSIEAKAWVKMFGRFKKRLDDIFQQQADEANKLKAQAYQDKVSGLGNRHYFINQLNAWLENPQQSGLILLKSTLLDEVYQQYGFEKGDAFTRKLADDLNANIIHAQVYLARLSYDEFAVLLPNIATHKLLQVADAMFDVHRQQEKAYRGEITDSAFLGLLMVEQASSASHVLGQLDNIQAQASRNPAEPIQLADNQHQVPSFGKQQWKSLLLDAIDNNAMSYQYQPVVNEHQQPLHFEVFSSLKAEQSHYNANQFLGAIEDVGAGVLLDKHVIAHHVNVLNGDQSRGPFSINLTTNSITDPAFNRWLDQMLSRNQHLSQRLHFEIPESCFIRTPDACGLLCSAIRFYKFRYGVDGYGRYFKSLAYLEEFRPDYVKVDFSYTHQLNDDLKKQLLSSVCRTAHSLNVMTIATRVETETQLERLSELFVSGFQGFFTEQKAKDKRLPTHPHLH</sequence>
<dbReference type="SMART" id="SM00052">
    <property type="entry name" value="EAL"/>
    <property type="match status" value="1"/>
</dbReference>
<dbReference type="RefSeq" id="WP_255041211.1">
    <property type="nucleotide sequence ID" value="NZ_JANEYT010000009.1"/>
</dbReference>
<protein>
    <submittedName>
        <fullName evidence="4">EAL domain-containing protein</fullName>
    </submittedName>
</protein>
<dbReference type="Pfam" id="PF00563">
    <property type="entry name" value="EAL"/>
    <property type="match status" value="1"/>
</dbReference>
<dbReference type="InterPro" id="IPR000160">
    <property type="entry name" value="GGDEF_dom"/>
</dbReference>
<proteinExistence type="predicted"/>
<dbReference type="PROSITE" id="PS50887">
    <property type="entry name" value="GGDEF"/>
    <property type="match status" value="1"/>
</dbReference>
<dbReference type="SMART" id="SM00267">
    <property type="entry name" value="GGDEF"/>
    <property type="match status" value="1"/>
</dbReference>
<gene>
    <name evidence="4" type="ORF">NHN17_05975</name>
</gene>
<dbReference type="InterPro" id="IPR050706">
    <property type="entry name" value="Cyclic-di-GMP_PDE-like"/>
</dbReference>
<dbReference type="PANTHER" id="PTHR33121:SF79">
    <property type="entry name" value="CYCLIC DI-GMP PHOSPHODIESTERASE PDED-RELATED"/>
    <property type="match status" value="1"/>
</dbReference>
<evidence type="ECO:0000259" key="2">
    <source>
        <dbReference type="PROSITE" id="PS50883"/>
    </source>
</evidence>
<dbReference type="InterPro" id="IPR029787">
    <property type="entry name" value="Nucleotide_cyclase"/>
</dbReference>
<keyword evidence="5" id="KW-1185">Reference proteome</keyword>
<keyword evidence="1" id="KW-0812">Transmembrane</keyword>
<dbReference type="Gene3D" id="3.30.70.270">
    <property type="match status" value="1"/>
</dbReference>
<evidence type="ECO:0000313" key="4">
    <source>
        <dbReference type="EMBL" id="MCQ1057608.1"/>
    </source>
</evidence>
<comment type="caution">
    <text evidence="4">The sequence shown here is derived from an EMBL/GenBank/DDBJ whole genome shotgun (WGS) entry which is preliminary data.</text>
</comment>
<dbReference type="Pfam" id="PF00990">
    <property type="entry name" value="GGDEF"/>
    <property type="match status" value="1"/>
</dbReference>
<feature type="transmembrane region" description="Helical" evidence="1">
    <location>
        <begin position="6"/>
        <end position="25"/>
    </location>
</feature>
<dbReference type="PROSITE" id="PS50883">
    <property type="entry name" value="EAL"/>
    <property type="match status" value="1"/>
</dbReference>
<evidence type="ECO:0000313" key="5">
    <source>
        <dbReference type="Proteomes" id="UP001524460"/>
    </source>
</evidence>
<dbReference type="EMBL" id="JANEYT010000009">
    <property type="protein sequence ID" value="MCQ1057608.1"/>
    <property type="molecule type" value="Genomic_DNA"/>
</dbReference>
<feature type="transmembrane region" description="Helical" evidence="1">
    <location>
        <begin position="149"/>
        <end position="171"/>
    </location>
</feature>
<organism evidence="4 5">
    <name type="scientific">Photobacterium pectinilyticum</name>
    <dbReference type="NCBI Taxonomy" id="2906793"/>
    <lineage>
        <taxon>Bacteria</taxon>
        <taxon>Pseudomonadati</taxon>
        <taxon>Pseudomonadota</taxon>
        <taxon>Gammaproteobacteria</taxon>
        <taxon>Vibrionales</taxon>
        <taxon>Vibrionaceae</taxon>
        <taxon>Photobacterium</taxon>
    </lineage>
</organism>